<proteinExistence type="predicted"/>
<name>A0A0C9Z4B3_9AGAM</name>
<evidence type="ECO:0000313" key="2">
    <source>
        <dbReference type="EMBL" id="KIK20974.1"/>
    </source>
</evidence>
<dbReference type="Proteomes" id="UP000054018">
    <property type="component" value="Unassembled WGS sequence"/>
</dbReference>
<dbReference type="AlphaFoldDB" id="A0A0C9Z4B3"/>
<evidence type="ECO:0000256" key="1">
    <source>
        <dbReference type="SAM" id="MobiDB-lite"/>
    </source>
</evidence>
<keyword evidence="3" id="KW-1185">Reference proteome</keyword>
<reference evidence="3" key="2">
    <citation type="submission" date="2015-01" db="EMBL/GenBank/DDBJ databases">
        <title>Evolutionary Origins and Diversification of the Mycorrhizal Mutualists.</title>
        <authorList>
            <consortium name="DOE Joint Genome Institute"/>
            <consortium name="Mycorrhizal Genomics Consortium"/>
            <person name="Kohler A."/>
            <person name="Kuo A."/>
            <person name="Nagy L.G."/>
            <person name="Floudas D."/>
            <person name="Copeland A."/>
            <person name="Barry K.W."/>
            <person name="Cichocki N."/>
            <person name="Veneault-Fourrey C."/>
            <person name="LaButti K."/>
            <person name="Lindquist E.A."/>
            <person name="Lipzen A."/>
            <person name="Lundell T."/>
            <person name="Morin E."/>
            <person name="Murat C."/>
            <person name="Riley R."/>
            <person name="Ohm R."/>
            <person name="Sun H."/>
            <person name="Tunlid A."/>
            <person name="Henrissat B."/>
            <person name="Grigoriev I.V."/>
            <person name="Hibbett D.S."/>
            <person name="Martin F."/>
        </authorList>
    </citation>
    <scope>NUCLEOTIDE SEQUENCE [LARGE SCALE GENOMIC DNA]</scope>
    <source>
        <strain evidence="3">441</strain>
    </source>
</reference>
<organism evidence="2 3">
    <name type="scientific">Pisolithus microcarpus 441</name>
    <dbReference type="NCBI Taxonomy" id="765257"/>
    <lineage>
        <taxon>Eukaryota</taxon>
        <taxon>Fungi</taxon>
        <taxon>Dikarya</taxon>
        <taxon>Basidiomycota</taxon>
        <taxon>Agaricomycotina</taxon>
        <taxon>Agaricomycetes</taxon>
        <taxon>Agaricomycetidae</taxon>
        <taxon>Boletales</taxon>
        <taxon>Sclerodermatineae</taxon>
        <taxon>Pisolithaceae</taxon>
        <taxon>Pisolithus</taxon>
    </lineage>
</organism>
<dbReference type="EMBL" id="KN833757">
    <property type="protein sequence ID" value="KIK20974.1"/>
    <property type="molecule type" value="Genomic_DNA"/>
</dbReference>
<feature type="compositionally biased region" description="Basic and acidic residues" evidence="1">
    <location>
        <begin position="1"/>
        <end position="14"/>
    </location>
</feature>
<protein>
    <submittedName>
        <fullName evidence="2">Uncharacterized protein</fullName>
    </submittedName>
</protein>
<sequence>MGGQRHENSADDTPKGNQQSFIESFRKRASSPRRDRASHIADYKVDTFDVLVAP</sequence>
<gene>
    <name evidence="2" type="ORF">PISMIDRAFT_681793</name>
</gene>
<feature type="region of interest" description="Disordered" evidence="1">
    <location>
        <begin position="1"/>
        <end position="37"/>
    </location>
</feature>
<accession>A0A0C9Z4B3</accession>
<evidence type="ECO:0000313" key="3">
    <source>
        <dbReference type="Proteomes" id="UP000054018"/>
    </source>
</evidence>
<dbReference type="HOGENOM" id="CLU_3051294_0_0_1"/>
<reference evidence="2 3" key="1">
    <citation type="submission" date="2014-04" db="EMBL/GenBank/DDBJ databases">
        <authorList>
            <consortium name="DOE Joint Genome Institute"/>
            <person name="Kuo A."/>
            <person name="Kohler A."/>
            <person name="Costa M.D."/>
            <person name="Nagy L.G."/>
            <person name="Floudas D."/>
            <person name="Copeland A."/>
            <person name="Barry K.W."/>
            <person name="Cichocki N."/>
            <person name="Veneault-Fourrey C."/>
            <person name="LaButti K."/>
            <person name="Lindquist E.A."/>
            <person name="Lipzen A."/>
            <person name="Lundell T."/>
            <person name="Morin E."/>
            <person name="Murat C."/>
            <person name="Sun H."/>
            <person name="Tunlid A."/>
            <person name="Henrissat B."/>
            <person name="Grigoriev I.V."/>
            <person name="Hibbett D.S."/>
            <person name="Martin F."/>
            <person name="Nordberg H.P."/>
            <person name="Cantor M.N."/>
            <person name="Hua S.X."/>
        </authorList>
    </citation>
    <scope>NUCLEOTIDE SEQUENCE [LARGE SCALE GENOMIC DNA]</scope>
    <source>
        <strain evidence="2 3">441</strain>
    </source>
</reference>